<dbReference type="Gene3D" id="1.25.40.10">
    <property type="entry name" value="Tetratricopeptide repeat domain"/>
    <property type="match status" value="1"/>
</dbReference>
<evidence type="ECO:0008006" key="3">
    <source>
        <dbReference type="Google" id="ProtNLM"/>
    </source>
</evidence>
<protein>
    <recommendedName>
        <fullName evidence="3">Sel1 repeat family protein</fullName>
    </recommendedName>
</protein>
<dbReference type="EMBL" id="JBHTBS010000003">
    <property type="protein sequence ID" value="MFC7337208.1"/>
    <property type="molecule type" value="Genomic_DNA"/>
</dbReference>
<dbReference type="InterPro" id="IPR011990">
    <property type="entry name" value="TPR-like_helical_dom_sf"/>
</dbReference>
<evidence type="ECO:0000313" key="2">
    <source>
        <dbReference type="Proteomes" id="UP001596472"/>
    </source>
</evidence>
<dbReference type="Proteomes" id="UP001596472">
    <property type="component" value="Unassembled WGS sequence"/>
</dbReference>
<dbReference type="SUPFAM" id="SSF81901">
    <property type="entry name" value="HCP-like"/>
    <property type="match status" value="1"/>
</dbReference>
<reference evidence="2" key="1">
    <citation type="journal article" date="2019" name="Int. J. Syst. Evol. Microbiol.">
        <title>The Global Catalogue of Microorganisms (GCM) 10K type strain sequencing project: providing services to taxonomists for standard genome sequencing and annotation.</title>
        <authorList>
            <consortium name="The Broad Institute Genomics Platform"/>
            <consortium name="The Broad Institute Genome Sequencing Center for Infectious Disease"/>
            <person name="Wu L."/>
            <person name="Ma J."/>
        </authorList>
    </citation>
    <scope>NUCLEOTIDE SEQUENCE [LARGE SCALE GENOMIC DNA]</scope>
    <source>
        <strain evidence="2">CGMCC 4.1467</strain>
    </source>
</reference>
<sequence>MNPKLLYLTIILLIGAVVAQAILAHQKAKQTAKANAFLALGISYDTGEFYLGILDRAKDREEAMKWYRKAAEAGNPTAMNRVARELERSADMGKKRRYCDGTAKRCPWEIPMQC</sequence>
<accession>A0ABW2L6A4</accession>
<dbReference type="RefSeq" id="WP_379711305.1">
    <property type="nucleotide sequence ID" value="NZ_JBHTBS010000003.1"/>
</dbReference>
<name>A0ABW2L6A4_9BACT</name>
<keyword evidence="2" id="KW-1185">Reference proteome</keyword>
<evidence type="ECO:0000313" key="1">
    <source>
        <dbReference type="EMBL" id="MFC7337208.1"/>
    </source>
</evidence>
<comment type="caution">
    <text evidence="1">The sequence shown here is derived from an EMBL/GenBank/DDBJ whole genome shotgun (WGS) entry which is preliminary data.</text>
</comment>
<organism evidence="1 2">
    <name type="scientific">Haloferula chungangensis</name>
    <dbReference type="NCBI Taxonomy" id="1048331"/>
    <lineage>
        <taxon>Bacteria</taxon>
        <taxon>Pseudomonadati</taxon>
        <taxon>Verrucomicrobiota</taxon>
        <taxon>Verrucomicrobiia</taxon>
        <taxon>Verrucomicrobiales</taxon>
        <taxon>Verrucomicrobiaceae</taxon>
        <taxon>Haloferula</taxon>
    </lineage>
</organism>
<gene>
    <name evidence="1" type="ORF">ACFQY0_08465</name>
</gene>
<proteinExistence type="predicted"/>